<evidence type="ECO:0000256" key="5">
    <source>
        <dbReference type="ARBA" id="ARBA00022692"/>
    </source>
</evidence>
<dbReference type="PRINTS" id="PR00123">
    <property type="entry name" value="ATPASEA"/>
</dbReference>
<keyword evidence="4 11" id="KW-0138">CF(0)</keyword>
<keyword evidence="3 11" id="KW-0813">Transport</keyword>
<feature type="transmembrane region" description="Helical" evidence="11">
    <location>
        <begin position="6"/>
        <end position="35"/>
    </location>
</feature>
<organism evidence="14 15">
    <name type="scientific">Fundicoccus ignavus</name>
    <dbReference type="NCBI Taxonomy" id="2664442"/>
    <lineage>
        <taxon>Bacteria</taxon>
        <taxon>Bacillati</taxon>
        <taxon>Bacillota</taxon>
        <taxon>Bacilli</taxon>
        <taxon>Lactobacillales</taxon>
        <taxon>Aerococcaceae</taxon>
        <taxon>Fundicoccus</taxon>
    </lineage>
</organism>
<dbReference type="Pfam" id="PF00119">
    <property type="entry name" value="ATP-synt_A"/>
    <property type="match status" value="1"/>
</dbReference>
<dbReference type="InterPro" id="IPR045082">
    <property type="entry name" value="ATP_syn_F0_a_bact/chloroplast"/>
</dbReference>
<comment type="subcellular location">
    <subcellularLocation>
        <location evidence="11 12">Cell membrane</location>
        <topology evidence="11 12">Multi-pass membrane protein</topology>
    </subcellularLocation>
    <subcellularLocation>
        <location evidence="1">Membrane</location>
        <topology evidence="1">Multi-pass membrane protein</topology>
    </subcellularLocation>
</comment>
<gene>
    <name evidence="11 14" type="primary">atpB</name>
    <name evidence="14" type="ORF">GIY09_06305</name>
    <name evidence="13" type="ORF">GIY11_05690</name>
</gene>
<sequence length="238" mass="26448">MEETLVINVLGLSIGVNTLISLVATVLLVWVFCMVSTKNMSVDKPGKAQLMLEWVYDFVRGLVGGAITDSKVQMYNLLGMTLLLFVFIANMVGLGFILTIKDYSMWKSPTGDPIVCLALALIMIIMSHYLGVDKLGFKQYIKSSYMQPVSFMLPINIIEEFTNTLTLALRLYGNIFAGEVLLGLIASLGGSFFPVTWVIGIPLQMVWQGFSLFIGSIQAYIFVTLTMVYMSHKVETEH</sequence>
<dbReference type="Proteomes" id="UP000469870">
    <property type="component" value="Unassembled WGS sequence"/>
</dbReference>
<dbReference type="CDD" id="cd00310">
    <property type="entry name" value="ATP-synt_Fo_a_6"/>
    <property type="match status" value="1"/>
</dbReference>
<dbReference type="Proteomes" id="UP000430975">
    <property type="component" value="Unassembled WGS sequence"/>
</dbReference>
<evidence type="ECO:0000256" key="2">
    <source>
        <dbReference type="ARBA" id="ARBA00006810"/>
    </source>
</evidence>
<dbReference type="SUPFAM" id="SSF81336">
    <property type="entry name" value="F1F0 ATP synthase subunit A"/>
    <property type="match status" value="1"/>
</dbReference>
<dbReference type="EMBL" id="WJQR01000004">
    <property type="protein sequence ID" value="MRI81505.1"/>
    <property type="molecule type" value="Genomic_DNA"/>
</dbReference>
<dbReference type="NCBIfam" id="NF004479">
    <property type="entry name" value="PRK05815.1-4"/>
    <property type="match status" value="1"/>
</dbReference>
<keyword evidence="7 11" id="KW-1133">Transmembrane helix</keyword>
<feature type="transmembrane region" description="Helical" evidence="11">
    <location>
        <begin position="205"/>
        <end position="230"/>
    </location>
</feature>
<keyword evidence="8 11" id="KW-0406">Ion transport</keyword>
<feature type="transmembrane region" description="Helical" evidence="11">
    <location>
        <begin position="112"/>
        <end position="132"/>
    </location>
</feature>
<comment type="caution">
    <text evidence="14">The sequence shown here is derived from an EMBL/GenBank/DDBJ whole genome shotgun (WGS) entry which is preliminary data.</text>
</comment>
<proteinExistence type="inferred from homology"/>
<dbReference type="InterPro" id="IPR035908">
    <property type="entry name" value="F0_ATP_A_sf"/>
</dbReference>
<reference evidence="15 16" key="1">
    <citation type="submission" date="2019-11" db="EMBL/GenBank/DDBJ databases">
        <title>Characterisation of Fundicoccus ignavus gen. nov. sp. nov., a novel genus of the family Aerococcaceae isolated from bulk tank milk.</title>
        <authorList>
            <person name="Siebert A."/>
            <person name="Huptas C."/>
            <person name="Wenning M."/>
            <person name="Scherer S."/>
            <person name="Doll E.V."/>
        </authorList>
    </citation>
    <scope>NUCLEOTIDE SEQUENCE [LARGE SCALE GENOMIC DNA]</scope>
    <source>
        <strain evidence="13 16">DSM 109653</strain>
        <strain evidence="14 15">WS4759</strain>
    </source>
</reference>
<dbReference type="EMBL" id="WJQS01000004">
    <property type="protein sequence ID" value="MRI85489.1"/>
    <property type="molecule type" value="Genomic_DNA"/>
</dbReference>
<dbReference type="PANTHER" id="PTHR42823">
    <property type="entry name" value="ATP SYNTHASE SUBUNIT A, CHLOROPLASTIC"/>
    <property type="match status" value="1"/>
</dbReference>
<evidence type="ECO:0000256" key="7">
    <source>
        <dbReference type="ARBA" id="ARBA00022989"/>
    </source>
</evidence>
<protein>
    <recommendedName>
        <fullName evidence="11 12">ATP synthase subunit a</fullName>
    </recommendedName>
    <alternativeName>
        <fullName evidence="11">ATP synthase F0 sector subunit a</fullName>
    </alternativeName>
    <alternativeName>
        <fullName evidence="11">F-ATPase subunit 6</fullName>
    </alternativeName>
</protein>
<name>A0A6I2GJT1_9LACT</name>
<dbReference type="GO" id="GO:0005886">
    <property type="term" value="C:plasma membrane"/>
    <property type="evidence" value="ECO:0007669"/>
    <property type="project" value="UniProtKB-SubCell"/>
</dbReference>
<dbReference type="InterPro" id="IPR023011">
    <property type="entry name" value="ATP_synth_F0_asu_AS"/>
</dbReference>
<keyword evidence="15" id="KW-1185">Reference proteome</keyword>
<evidence type="ECO:0000256" key="9">
    <source>
        <dbReference type="ARBA" id="ARBA00023136"/>
    </source>
</evidence>
<feature type="transmembrane region" description="Helical" evidence="11">
    <location>
        <begin position="77"/>
        <end position="100"/>
    </location>
</feature>
<keyword evidence="5 11" id="KW-0812">Transmembrane</keyword>
<evidence type="ECO:0000256" key="1">
    <source>
        <dbReference type="ARBA" id="ARBA00004141"/>
    </source>
</evidence>
<dbReference type="PROSITE" id="PS00449">
    <property type="entry name" value="ATPASE_A"/>
    <property type="match status" value="1"/>
</dbReference>
<comment type="similarity">
    <text evidence="2 11 12">Belongs to the ATPase A chain family.</text>
</comment>
<evidence type="ECO:0000256" key="3">
    <source>
        <dbReference type="ARBA" id="ARBA00022448"/>
    </source>
</evidence>
<feature type="transmembrane region" description="Helical" evidence="11">
    <location>
        <begin position="180"/>
        <end position="199"/>
    </location>
</feature>
<evidence type="ECO:0000313" key="13">
    <source>
        <dbReference type="EMBL" id="MRI81505.1"/>
    </source>
</evidence>
<keyword evidence="11" id="KW-1003">Cell membrane</keyword>
<evidence type="ECO:0000256" key="11">
    <source>
        <dbReference type="HAMAP-Rule" id="MF_01393"/>
    </source>
</evidence>
<keyword evidence="10 11" id="KW-0066">ATP synthesis</keyword>
<dbReference type="GO" id="GO:0045259">
    <property type="term" value="C:proton-transporting ATP synthase complex"/>
    <property type="evidence" value="ECO:0007669"/>
    <property type="project" value="UniProtKB-KW"/>
</dbReference>
<comment type="function">
    <text evidence="11 12">Key component of the proton channel; it plays a direct role in the translocation of protons across the membrane.</text>
</comment>
<evidence type="ECO:0000256" key="12">
    <source>
        <dbReference type="RuleBase" id="RU000483"/>
    </source>
</evidence>
<dbReference type="GO" id="GO:0042777">
    <property type="term" value="P:proton motive force-driven plasma membrane ATP synthesis"/>
    <property type="evidence" value="ECO:0007669"/>
    <property type="project" value="TreeGrafter"/>
</dbReference>
<keyword evidence="6 11" id="KW-0375">Hydrogen ion transport</keyword>
<evidence type="ECO:0000256" key="10">
    <source>
        <dbReference type="ARBA" id="ARBA00023310"/>
    </source>
</evidence>
<dbReference type="RefSeq" id="WP_311453862.1">
    <property type="nucleotide sequence ID" value="NZ_WJQR01000004.1"/>
</dbReference>
<dbReference type="GO" id="GO:0046933">
    <property type="term" value="F:proton-transporting ATP synthase activity, rotational mechanism"/>
    <property type="evidence" value="ECO:0007669"/>
    <property type="project" value="UniProtKB-UniRule"/>
</dbReference>
<dbReference type="HAMAP" id="MF_01393">
    <property type="entry name" value="ATP_synth_a_bact"/>
    <property type="match status" value="1"/>
</dbReference>
<evidence type="ECO:0000256" key="4">
    <source>
        <dbReference type="ARBA" id="ARBA00022547"/>
    </source>
</evidence>
<dbReference type="AlphaFoldDB" id="A0A6I2GJT1"/>
<evidence type="ECO:0000313" key="16">
    <source>
        <dbReference type="Proteomes" id="UP000469870"/>
    </source>
</evidence>
<evidence type="ECO:0000313" key="15">
    <source>
        <dbReference type="Proteomes" id="UP000430975"/>
    </source>
</evidence>
<accession>A0A6I2GJT1</accession>
<dbReference type="PANTHER" id="PTHR42823:SF3">
    <property type="entry name" value="ATP SYNTHASE SUBUNIT A, CHLOROPLASTIC"/>
    <property type="match status" value="1"/>
</dbReference>
<dbReference type="Gene3D" id="1.20.120.220">
    <property type="entry name" value="ATP synthase, F0 complex, subunit A"/>
    <property type="match status" value="1"/>
</dbReference>
<evidence type="ECO:0000256" key="6">
    <source>
        <dbReference type="ARBA" id="ARBA00022781"/>
    </source>
</evidence>
<evidence type="ECO:0000256" key="8">
    <source>
        <dbReference type="ARBA" id="ARBA00023065"/>
    </source>
</evidence>
<evidence type="ECO:0000313" key="14">
    <source>
        <dbReference type="EMBL" id="MRI85489.1"/>
    </source>
</evidence>
<dbReference type="NCBIfam" id="TIGR01131">
    <property type="entry name" value="ATP_synt_6_or_A"/>
    <property type="match status" value="1"/>
</dbReference>
<dbReference type="InterPro" id="IPR000568">
    <property type="entry name" value="ATP_synth_F0_asu"/>
</dbReference>
<keyword evidence="9 11" id="KW-0472">Membrane</keyword>